<gene>
    <name evidence="8" type="ORF">EOI86_06960</name>
</gene>
<dbReference type="GO" id="GO:0005886">
    <property type="term" value="C:plasma membrane"/>
    <property type="evidence" value="ECO:0007669"/>
    <property type="project" value="TreeGrafter"/>
</dbReference>
<dbReference type="Pfam" id="PF00512">
    <property type="entry name" value="HisKA"/>
    <property type="match status" value="1"/>
</dbReference>
<evidence type="ECO:0000259" key="7">
    <source>
        <dbReference type="PROSITE" id="PS50109"/>
    </source>
</evidence>
<dbReference type="EMBL" id="SADE01000001">
    <property type="protein sequence ID" value="RVU38993.1"/>
    <property type="molecule type" value="Genomic_DNA"/>
</dbReference>
<sequence>MRKDKLTVVAVAVVSFFVFVFLGAVSLESATSLSIINQQRILRALLAVPGSAEMTPEDILASLSDRAFMESGTFFAFGLDGEGKATILGPDRATPGRAALVAHIQNNRNLEPQQMFFDADGSIFVWIDASMPGHGGELFLAFQRPDDTWLTRARLYFVPSVIAILVVLWISVWSGLIARRSTRAHNRQQELELELRHQEEASRVKSAFLANMNHELRTPLNAILGFSQMMQMQIFGPIGHEKYKEYVENIIFASTHLRKLIGNILDISKIEAGEDSLDEEIVCFKDVVAECYAMTQKDFESKKQRVVLNQEENACCILADRLKIRQILLNLLTNANKFTPDGGTVTVSVGAGRKGAGGLYVTVADTGKGIAAEELETILKPFKRSQDQADTAKDGFGLGLPLSCALAKMHGATFDMESEVGAGTTVRIVFPEERVIPHNDMQDTESAA</sequence>
<proteinExistence type="predicted"/>
<evidence type="ECO:0000256" key="6">
    <source>
        <dbReference type="SAM" id="Phobius"/>
    </source>
</evidence>
<keyword evidence="6" id="KW-0812">Transmembrane</keyword>
<evidence type="ECO:0000256" key="5">
    <source>
        <dbReference type="ARBA" id="ARBA00022777"/>
    </source>
</evidence>
<name>A0A3S2ZBV3_9PROT</name>
<organism evidence="8 9">
    <name type="scientific">Hwanghaeella grinnelliae</name>
    <dbReference type="NCBI Taxonomy" id="2500179"/>
    <lineage>
        <taxon>Bacteria</taxon>
        <taxon>Pseudomonadati</taxon>
        <taxon>Pseudomonadota</taxon>
        <taxon>Alphaproteobacteria</taxon>
        <taxon>Rhodospirillales</taxon>
        <taxon>Rhodospirillaceae</taxon>
        <taxon>Hwanghaeella</taxon>
    </lineage>
</organism>
<keyword evidence="9" id="KW-1185">Reference proteome</keyword>
<keyword evidence="5 8" id="KW-0418">Kinase</keyword>
<dbReference type="RefSeq" id="WP_127764365.1">
    <property type="nucleotide sequence ID" value="NZ_SADE01000001.1"/>
</dbReference>
<dbReference type="InterPro" id="IPR003594">
    <property type="entry name" value="HATPase_dom"/>
</dbReference>
<dbReference type="InterPro" id="IPR005467">
    <property type="entry name" value="His_kinase_dom"/>
</dbReference>
<dbReference type="Pfam" id="PF02518">
    <property type="entry name" value="HATPase_c"/>
    <property type="match status" value="1"/>
</dbReference>
<dbReference type="EC" id="2.7.13.3" evidence="2"/>
<dbReference type="CDD" id="cd00082">
    <property type="entry name" value="HisKA"/>
    <property type="match status" value="1"/>
</dbReference>
<keyword evidence="3" id="KW-0597">Phosphoprotein</keyword>
<keyword evidence="4" id="KW-0808">Transferase</keyword>
<dbReference type="InterPro" id="IPR003661">
    <property type="entry name" value="HisK_dim/P_dom"/>
</dbReference>
<protein>
    <recommendedName>
        <fullName evidence="2">histidine kinase</fullName>
        <ecNumber evidence="2">2.7.13.3</ecNumber>
    </recommendedName>
</protein>
<dbReference type="AlphaFoldDB" id="A0A3S2ZBV3"/>
<feature type="domain" description="Histidine kinase" evidence="7">
    <location>
        <begin position="211"/>
        <end position="434"/>
    </location>
</feature>
<evidence type="ECO:0000256" key="1">
    <source>
        <dbReference type="ARBA" id="ARBA00000085"/>
    </source>
</evidence>
<evidence type="ECO:0000256" key="4">
    <source>
        <dbReference type="ARBA" id="ARBA00022679"/>
    </source>
</evidence>
<feature type="transmembrane region" description="Helical" evidence="6">
    <location>
        <begin position="155"/>
        <end position="178"/>
    </location>
</feature>
<evidence type="ECO:0000256" key="3">
    <source>
        <dbReference type="ARBA" id="ARBA00022553"/>
    </source>
</evidence>
<keyword evidence="6" id="KW-0472">Membrane</keyword>
<dbReference type="PANTHER" id="PTHR43047:SF72">
    <property type="entry name" value="OSMOSENSING HISTIDINE PROTEIN KINASE SLN1"/>
    <property type="match status" value="1"/>
</dbReference>
<dbReference type="Gene3D" id="3.30.565.10">
    <property type="entry name" value="Histidine kinase-like ATPase, C-terminal domain"/>
    <property type="match status" value="1"/>
</dbReference>
<dbReference type="PROSITE" id="PS50109">
    <property type="entry name" value="HIS_KIN"/>
    <property type="match status" value="1"/>
</dbReference>
<dbReference type="SUPFAM" id="SSF55874">
    <property type="entry name" value="ATPase domain of HSP90 chaperone/DNA topoisomerase II/histidine kinase"/>
    <property type="match status" value="1"/>
</dbReference>
<dbReference type="Proteomes" id="UP000287447">
    <property type="component" value="Unassembled WGS sequence"/>
</dbReference>
<dbReference type="InterPro" id="IPR036097">
    <property type="entry name" value="HisK_dim/P_sf"/>
</dbReference>
<evidence type="ECO:0000256" key="2">
    <source>
        <dbReference type="ARBA" id="ARBA00012438"/>
    </source>
</evidence>
<accession>A0A3S2ZBV3</accession>
<comment type="catalytic activity">
    <reaction evidence="1">
        <text>ATP + protein L-histidine = ADP + protein N-phospho-L-histidine.</text>
        <dbReference type="EC" id="2.7.13.3"/>
    </reaction>
</comment>
<dbReference type="SMART" id="SM00388">
    <property type="entry name" value="HisKA"/>
    <property type="match status" value="1"/>
</dbReference>
<evidence type="ECO:0000313" key="8">
    <source>
        <dbReference type="EMBL" id="RVU38993.1"/>
    </source>
</evidence>
<dbReference type="PANTHER" id="PTHR43047">
    <property type="entry name" value="TWO-COMPONENT HISTIDINE PROTEIN KINASE"/>
    <property type="match status" value="1"/>
</dbReference>
<dbReference type="GO" id="GO:0009927">
    <property type="term" value="F:histidine phosphotransfer kinase activity"/>
    <property type="evidence" value="ECO:0007669"/>
    <property type="project" value="TreeGrafter"/>
</dbReference>
<dbReference type="PRINTS" id="PR00344">
    <property type="entry name" value="BCTRLSENSOR"/>
</dbReference>
<dbReference type="SUPFAM" id="SSF47384">
    <property type="entry name" value="Homodimeric domain of signal transducing histidine kinase"/>
    <property type="match status" value="1"/>
</dbReference>
<dbReference type="Gene3D" id="1.10.287.130">
    <property type="match status" value="1"/>
</dbReference>
<dbReference type="OrthoDB" id="9813151at2"/>
<keyword evidence="6" id="KW-1133">Transmembrane helix</keyword>
<dbReference type="SMART" id="SM00387">
    <property type="entry name" value="HATPase_c"/>
    <property type="match status" value="1"/>
</dbReference>
<dbReference type="InterPro" id="IPR036890">
    <property type="entry name" value="HATPase_C_sf"/>
</dbReference>
<reference evidence="9" key="1">
    <citation type="submission" date="2019-01" db="EMBL/GenBank/DDBJ databases">
        <title>Gri0909 isolated from a small marine red alga.</title>
        <authorList>
            <person name="Kim J."/>
            <person name="Jeong S.E."/>
            <person name="Jeon C.O."/>
        </authorList>
    </citation>
    <scope>NUCLEOTIDE SEQUENCE [LARGE SCALE GENOMIC DNA]</scope>
    <source>
        <strain evidence="9">Gri0909</strain>
    </source>
</reference>
<dbReference type="InterPro" id="IPR004358">
    <property type="entry name" value="Sig_transdc_His_kin-like_C"/>
</dbReference>
<comment type="caution">
    <text evidence="8">The sequence shown here is derived from an EMBL/GenBank/DDBJ whole genome shotgun (WGS) entry which is preliminary data.</text>
</comment>
<dbReference type="GO" id="GO:0000155">
    <property type="term" value="F:phosphorelay sensor kinase activity"/>
    <property type="evidence" value="ECO:0007669"/>
    <property type="project" value="InterPro"/>
</dbReference>
<evidence type="ECO:0000313" key="9">
    <source>
        <dbReference type="Proteomes" id="UP000287447"/>
    </source>
</evidence>